<feature type="transmembrane region" description="Helical" evidence="6">
    <location>
        <begin position="58"/>
        <end position="80"/>
    </location>
</feature>
<dbReference type="EMBL" id="BSTI01000011">
    <property type="protein sequence ID" value="GLY68242.1"/>
    <property type="molecule type" value="Genomic_DNA"/>
</dbReference>
<evidence type="ECO:0000256" key="2">
    <source>
        <dbReference type="ARBA" id="ARBA00022692"/>
    </source>
</evidence>
<proteinExistence type="predicted"/>
<feature type="transmembrane region" description="Helical" evidence="6">
    <location>
        <begin position="27"/>
        <end position="46"/>
    </location>
</feature>
<comment type="subcellular location">
    <subcellularLocation>
        <location evidence="1">Membrane</location>
        <topology evidence="1">Multi-pass membrane protein</topology>
    </subcellularLocation>
</comment>
<evidence type="ECO:0000256" key="6">
    <source>
        <dbReference type="SAM" id="Phobius"/>
    </source>
</evidence>
<feature type="compositionally biased region" description="Pro residues" evidence="5">
    <location>
        <begin position="251"/>
        <end position="281"/>
    </location>
</feature>
<evidence type="ECO:0000256" key="4">
    <source>
        <dbReference type="ARBA" id="ARBA00023136"/>
    </source>
</evidence>
<dbReference type="InterPro" id="IPR010432">
    <property type="entry name" value="RDD"/>
</dbReference>
<gene>
    <name evidence="8" type="ORF">Atai01_48610</name>
</gene>
<feature type="region of interest" description="Disordered" evidence="5">
    <location>
        <begin position="246"/>
        <end position="281"/>
    </location>
</feature>
<keyword evidence="3 6" id="KW-1133">Transmembrane helix</keyword>
<dbReference type="PANTHER" id="PTHR38480:SF1">
    <property type="entry name" value="SLR0254 PROTEIN"/>
    <property type="match status" value="1"/>
</dbReference>
<evidence type="ECO:0000256" key="5">
    <source>
        <dbReference type="SAM" id="MobiDB-lite"/>
    </source>
</evidence>
<keyword evidence="2 6" id="KW-0812">Transmembrane</keyword>
<organism evidence="8 9">
    <name type="scientific">Amycolatopsis taiwanensis</name>
    <dbReference type="NCBI Taxonomy" id="342230"/>
    <lineage>
        <taxon>Bacteria</taxon>
        <taxon>Bacillati</taxon>
        <taxon>Actinomycetota</taxon>
        <taxon>Actinomycetes</taxon>
        <taxon>Pseudonocardiales</taxon>
        <taxon>Pseudonocardiaceae</taxon>
        <taxon>Amycolatopsis</taxon>
    </lineage>
</organism>
<evidence type="ECO:0000256" key="1">
    <source>
        <dbReference type="ARBA" id="ARBA00004141"/>
    </source>
</evidence>
<accession>A0A9W6VIA1</accession>
<evidence type="ECO:0000313" key="8">
    <source>
        <dbReference type="EMBL" id="GLY68242.1"/>
    </source>
</evidence>
<dbReference type="Proteomes" id="UP001165136">
    <property type="component" value="Unassembled WGS sequence"/>
</dbReference>
<evidence type="ECO:0000313" key="9">
    <source>
        <dbReference type="Proteomes" id="UP001165136"/>
    </source>
</evidence>
<protein>
    <submittedName>
        <fullName evidence="8">Transporter</fullName>
    </submittedName>
</protein>
<dbReference type="GO" id="GO:0016020">
    <property type="term" value="C:membrane"/>
    <property type="evidence" value="ECO:0007669"/>
    <property type="project" value="UniProtKB-SubCell"/>
</dbReference>
<dbReference type="Pfam" id="PF06271">
    <property type="entry name" value="RDD"/>
    <property type="match status" value="1"/>
</dbReference>
<evidence type="ECO:0000256" key="3">
    <source>
        <dbReference type="ARBA" id="ARBA00022989"/>
    </source>
</evidence>
<comment type="caution">
    <text evidence="8">The sequence shown here is derived from an EMBL/GenBank/DDBJ whole genome shotgun (WGS) entry which is preliminary data.</text>
</comment>
<dbReference type="AlphaFoldDB" id="A0A9W6VIA1"/>
<name>A0A9W6VIA1_9PSEU</name>
<evidence type="ECO:0000259" key="7">
    <source>
        <dbReference type="Pfam" id="PF06271"/>
    </source>
</evidence>
<keyword evidence="4 6" id="KW-0472">Membrane</keyword>
<dbReference type="PANTHER" id="PTHR38480">
    <property type="entry name" value="SLR0254 PROTEIN"/>
    <property type="match status" value="1"/>
</dbReference>
<reference evidence="8" key="1">
    <citation type="submission" date="2023-03" db="EMBL/GenBank/DDBJ databases">
        <title>Amycolatopsis taiwanensis NBRC 103393.</title>
        <authorList>
            <person name="Ichikawa N."/>
            <person name="Sato H."/>
            <person name="Tonouchi N."/>
        </authorList>
    </citation>
    <scope>NUCLEOTIDE SEQUENCE</scope>
    <source>
        <strain evidence="8">NBRC 103393</strain>
    </source>
</reference>
<dbReference type="RefSeq" id="WP_027942246.1">
    <property type="nucleotide sequence ID" value="NZ_BSTI01000011.1"/>
</dbReference>
<feature type="transmembrane region" description="Helical" evidence="6">
    <location>
        <begin position="112"/>
        <end position="135"/>
    </location>
</feature>
<feature type="domain" description="RDD" evidence="7">
    <location>
        <begin position="20"/>
        <end position="149"/>
    </location>
</feature>
<sequence>MSAEPELVTGEAVVLDLRIARLASRGVAAALDALIQFAVLLAVLLSEALAGVDDPAQAAAILLGVFVLVRVGYSTLFETLGRGRSLGKMALGLRVVRDDGGPIRFRHALTRALTGVIVDFGPVLVWSVVAVVVSLCSARSKRVGDFLAGTVVIQERSPDTAAPQMFPMPPALASWAGQLDLSGLTDDLALAIRQYLARYHQLRPEARDALGHDLVWEVAGRIGASPPHGVPGWAYLQAVLAERRNRAAGQPPVPAMPVAPASPPQAPPPPPAADHPFTPPA</sequence>
<keyword evidence="9" id="KW-1185">Reference proteome</keyword>